<keyword evidence="2 5" id="KW-0378">Hydrolase</keyword>
<dbReference type="Gene3D" id="3.90.400.10">
    <property type="entry name" value="Oligo-1,6-glucosidase, Domain 2"/>
    <property type="match status" value="1"/>
</dbReference>
<evidence type="ECO:0000313" key="6">
    <source>
        <dbReference type="Proteomes" id="UP000094795"/>
    </source>
</evidence>
<accession>A0A1C1YQC0</accession>
<dbReference type="InterPro" id="IPR045857">
    <property type="entry name" value="O16G_dom_2"/>
</dbReference>
<dbReference type="FunFam" id="3.20.20.80:FF:000064">
    <property type="entry name" value="Oligo-1,6-glucosidase"/>
    <property type="match status" value="1"/>
</dbReference>
<dbReference type="InterPro" id="IPR013780">
    <property type="entry name" value="Glyco_hydro_b"/>
</dbReference>
<evidence type="ECO:0000256" key="2">
    <source>
        <dbReference type="ARBA" id="ARBA00022801"/>
    </source>
</evidence>
<evidence type="ECO:0000313" key="5">
    <source>
        <dbReference type="EMBL" id="OCW55705.1"/>
    </source>
</evidence>
<evidence type="ECO:0000259" key="4">
    <source>
        <dbReference type="SMART" id="SM00642"/>
    </source>
</evidence>
<dbReference type="SMART" id="SM00642">
    <property type="entry name" value="Aamy"/>
    <property type="match status" value="1"/>
</dbReference>
<dbReference type="STRING" id="1480615.AWJ14_14550"/>
<dbReference type="PANTHER" id="PTHR10357">
    <property type="entry name" value="ALPHA-AMYLASE FAMILY MEMBER"/>
    <property type="match status" value="1"/>
</dbReference>
<feature type="domain" description="Glycosyl hydrolase family 13 catalytic" evidence="4">
    <location>
        <begin position="16"/>
        <end position="408"/>
    </location>
</feature>
<dbReference type="SUPFAM" id="SSF51011">
    <property type="entry name" value="Glycosyl hydrolase domain"/>
    <property type="match status" value="1"/>
</dbReference>
<keyword evidence="3" id="KW-0326">Glycosidase</keyword>
<dbReference type="OrthoDB" id="9805159at2"/>
<dbReference type="Gene3D" id="3.20.20.80">
    <property type="entry name" value="Glycosidases"/>
    <property type="match status" value="1"/>
</dbReference>
<dbReference type="Proteomes" id="UP000094795">
    <property type="component" value="Unassembled WGS sequence"/>
</dbReference>
<dbReference type="GO" id="GO:0004556">
    <property type="term" value="F:alpha-amylase activity"/>
    <property type="evidence" value="ECO:0007669"/>
    <property type="project" value="TreeGrafter"/>
</dbReference>
<reference evidence="5 6" key="1">
    <citation type="submission" date="2015-12" db="EMBL/GenBank/DDBJ databases">
        <authorList>
            <person name="Shamseldin A."/>
            <person name="Moawad H."/>
            <person name="Abd El-Rahim W.M."/>
            <person name="Sadowsky M.J."/>
        </authorList>
    </citation>
    <scope>NUCLEOTIDE SEQUENCE [LARGE SCALE GENOMIC DNA]</scope>
    <source>
        <strain evidence="5 6">JC234</strain>
    </source>
</reference>
<dbReference type="RefSeq" id="WP_066183698.1">
    <property type="nucleotide sequence ID" value="NZ_LQZT01000049.1"/>
</dbReference>
<dbReference type="Pfam" id="PF23915">
    <property type="entry name" value="SusG_C"/>
    <property type="match status" value="1"/>
</dbReference>
<dbReference type="EMBL" id="LQZT01000049">
    <property type="protein sequence ID" value="OCW55705.1"/>
    <property type="molecule type" value="Genomic_DNA"/>
</dbReference>
<dbReference type="InterPro" id="IPR056300">
    <property type="entry name" value="SusG-like_C"/>
</dbReference>
<organism evidence="5 6">
    <name type="scientific">Hoeflea olei</name>
    <dbReference type="NCBI Taxonomy" id="1480615"/>
    <lineage>
        <taxon>Bacteria</taxon>
        <taxon>Pseudomonadati</taxon>
        <taxon>Pseudomonadota</taxon>
        <taxon>Alphaproteobacteria</taxon>
        <taxon>Hyphomicrobiales</taxon>
        <taxon>Rhizobiaceae</taxon>
        <taxon>Hoeflea</taxon>
    </lineage>
</organism>
<proteinExistence type="inferred from homology"/>
<dbReference type="Pfam" id="PF00128">
    <property type="entry name" value="Alpha-amylase"/>
    <property type="match status" value="1"/>
</dbReference>
<comment type="caution">
    <text evidence="5">The sequence shown here is derived from an EMBL/GenBank/DDBJ whole genome shotgun (WGS) entry which is preliminary data.</text>
</comment>
<dbReference type="PANTHER" id="PTHR10357:SF179">
    <property type="entry name" value="NEUTRAL AND BASIC AMINO ACID TRANSPORT PROTEIN RBAT"/>
    <property type="match status" value="1"/>
</dbReference>
<sequence length="553" mass="61136">MPSPTAPWWQTATGYQIYPRSFCDSNGDDIGDIPGIISKLDHLADLGIGFIWLSPVYRSPMADNGYDIADYRDIAPDFGTLEDFDTLVAEAKRRGIRIVMDLVVNHTSSAHAWFQAARASRDAPEHDYYIWRDPGADGGPPSERKSFFGGPAWTFVPEVGRYYLHLFSPAQPDLNWANPALRAEIYAMMRFWLDRGIGGFRMDVIDLIGKDIDRGFYDGGPHTFRYLAEMRAETFGGRDVVTVGESWNVTTGTALAFCGKEGALDMVFQFNHVVEGWDPVYGKWKPKPFDLVAFKRVLGAWQEALADDGWNSLFLSNHDLPRQVSKYGDDGLYRVASAKMLATVMHLMKGTPFVYQGEEIGMTNTAFSRIDQFRDVETLGNYADAIAAGTAPEDFIAGANANGRDNARTPMQWSAGEQAGFTTGTPWIEVNANHTEINVAADRADPDGIFAHYRCLIALRKTLPVVVHGSFRMVGAEDEAVFAYVRDHDGERLAVVANFSGTPRDFVLDADLAGNGECLVASHGPRDRLEAHLRLAPYESFAVLFKQGSAAAP</sequence>
<comment type="similarity">
    <text evidence="1">Belongs to the glycosyl hydrolase 13 family.</text>
</comment>
<protein>
    <submittedName>
        <fullName evidence="5">Glucohydrolase</fullName>
    </submittedName>
</protein>
<dbReference type="CDD" id="cd11333">
    <property type="entry name" value="AmyAc_SI_OligoGlu_DGase"/>
    <property type="match status" value="1"/>
</dbReference>
<dbReference type="GO" id="GO:0009313">
    <property type="term" value="P:oligosaccharide catabolic process"/>
    <property type="evidence" value="ECO:0007669"/>
    <property type="project" value="TreeGrafter"/>
</dbReference>
<name>A0A1C1YQC0_9HYPH</name>
<dbReference type="InterPro" id="IPR006047">
    <property type="entry name" value="GH13_cat_dom"/>
</dbReference>
<dbReference type="Gene3D" id="2.60.40.1180">
    <property type="entry name" value="Golgi alpha-mannosidase II"/>
    <property type="match status" value="1"/>
</dbReference>
<keyword evidence="6" id="KW-1185">Reference proteome</keyword>
<dbReference type="NCBIfam" id="NF008183">
    <property type="entry name" value="PRK10933.1"/>
    <property type="match status" value="1"/>
</dbReference>
<dbReference type="AlphaFoldDB" id="A0A1C1YQC0"/>
<gene>
    <name evidence="5" type="ORF">AWJ14_14550</name>
</gene>
<dbReference type="FunFam" id="3.90.400.10:FF:000002">
    <property type="entry name" value="Sucrose isomerase"/>
    <property type="match status" value="1"/>
</dbReference>
<evidence type="ECO:0000256" key="1">
    <source>
        <dbReference type="ARBA" id="ARBA00008061"/>
    </source>
</evidence>
<dbReference type="SUPFAM" id="SSF51445">
    <property type="entry name" value="(Trans)glycosidases"/>
    <property type="match status" value="1"/>
</dbReference>
<dbReference type="InterPro" id="IPR017853">
    <property type="entry name" value="GH"/>
</dbReference>
<evidence type="ECO:0000256" key="3">
    <source>
        <dbReference type="ARBA" id="ARBA00023295"/>
    </source>
</evidence>